<gene>
    <name evidence="2" type="ORF">HK105_203029</name>
</gene>
<proteinExistence type="predicted"/>
<accession>A0ABR4NCV8</accession>
<sequence length="1774" mass="192046">MASHPQRAAPADRPPGASAELKELLDKWGTLRLSVLAATTDAFRRMPSQAGIPATIPPELRACAPDRLGQLRPVPGAMADWGAVCAAAERLFNPALTSASQDDQLRAVSHYAAFLNFTANCIHLATKVFLLNPATAAVAHSDLLVLLRSLSGLIATPFRSLAPLVFESLPGTSPSADPHMAPPSSILPYKSWVSTLSAFWAEYGHVLLPFMRYSEPSMSAIMSGPTSPTLVTLMFCMTNYFLRYIYVIPGKQDFIPEVEAIEKEIVERLFPMPPLPARLMLFPALLLGASISRIFSVGDGPVMNLHATINLTFYGAQFISMSIKRDIPSAASIIKGLQARLPIASTEDIARWRALLMAYNPLSKSFGAQKLDSACLARDMMLVDLVFSENTSVELVHTPGSALSCVFVKQTSAAPGVPYFESIMPKIFVSGRNVCESLLARIASNAALFREAFTFASRPKAHPSNLKRLLELSVRPQSPADHSVSSPFASIVSILVDAPSRFKTQPARITDIMQCLEKELGAVITSHTDAVSLFGSLPQRVWSRLRDQHAAQRDSPASSTIMMLYAACHRILSALEQNYLNRLASGQEPTSQTALAGGFNWRVFFAASSIPALWVHAFLVLHKAGTADVRDAKLLLLEAIEAQLRAKLDVDRRAAEQAVAEMSAGLLAGDEKLLAGFPSDLSLRKSPLDLTLAYVDMGDIALSAGLLLMRFNHTLRKAVIEQAAPVAGDDDDLEVGEIDDIPEIEEHTTLGILLDASLGNAPSLKRPAPDGGSDTRTHGMQQSANKLAKTITVASAFAVSGVFDTPPALLDRRRERLDEIMQKWSALVCTLDAHLIRADLAALVSACYPSDTKRMLDYALSDLMSAHAWILGDVVDMLPLDTGAEKTGQRPAKSTAYNHRQAPFYAILTVLRDSSRGDGSSAASSQPPPNRSQVTDPRRRQIGRLIKKGQSPAILQQPHDRAAADVARSIALSQPAEQPDNSTAMMFLGTLAKRLLRPEQYQSVALDAAFGKNNTLFAFFVDAVNACPVQTASDLLRRLFSSFERSASETDPGVVAARRLFLAFVTGLASMGHKSDSPLRSIVFKTALFGRTDVVDFEKPVPMTQLALQMPKAFLNVLRTFLCLPENSSEIERSASEQTMIAILLCPVGPEQPQGTKIVDMFFALMMKTRSDVGMDRFRSNWIWPMAETLVEYADLPNTLGLALFRLLVRSKVDVLAFARPETRESGTFVQGQAAAGLPVPVVGSSRTTISDLLNAFSDFEQHPNLPQLLAAWKRYSADSHPDEILFLAGHLTSKLAGPVQAFLAGIVSRLVEKSPDKLEVLLRMALVSDHTDSIMQALRPQLCKVAAGSSPSRQAVHAMESWILDIYAMHADDFEYSATMQTVPTPSRHAWPGRLEAAVAVLSSLQEWDAAVFFDCMASPVIGDTLLCLVGQLSVKLASPIFAMLRGLFTDLASPKHRTSPVCAAIEQIYDSLWRRHGVRLFGRMADPALAAEIIPALEALLSLSASAGRVGVASAMAQLAASHVSKGIRHTQPQLVEACVSVLLKLLGGWPDAGVCESIHGVLVTHVGMTGLSASIVASVSTGGQDATISADLEMRHELLRLLTPLLKTTKRAVDPVLLVGSLNLLSVRTDSFERQKALKMRLLDIVEACCQLRVHRGELTCGLVHIVFALAGGETATYERAVGVLRKFRRWIALAQDDAKPPTTAARSAIVKAAAQIVERNVELSLRVFDAKTSLLIQDLMKASQLPGEKAVLRQAQGDIGLGAPCGEPSE</sequence>
<dbReference type="SUPFAM" id="SSF48371">
    <property type="entry name" value="ARM repeat"/>
    <property type="match status" value="1"/>
</dbReference>
<organism evidence="2 3">
    <name type="scientific">Polyrhizophydium stewartii</name>
    <dbReference type="NCBI Taxonomy" id="2732419"/>
    <lineage>
        <taxon>Eukaryota</taxon>
        <taxon>Fungi</taxon>
        <taxon>Fungi incertae sedis</taxon>
        <taxon>Chytridiomycota</taxon>
        <taxon>Chytridiomycota incertae sedis</taxon>
        <taxon>Chytridiomycetes</taxon>
        <taxon>Rhizophydiales</taxon>
        <taxon>Rhizophydiales incertae sedis</taxon>
        <taxon>Polyrhizophydium</taxon>
    </lineage>
</organism>
<evidence type="ECO:0000313" key="3">
    <source>
        <dbReference type="Proteomes" id="UP001527925"/>
    </source>
</evidence>
<evidence type="ECO:0000256" key="1">
    <source>
        <dbReference type="SAM" id="MobiDB-lite"/>
    </source>
</evidence>
<name>A0ABR4NCV8_9FUNG</name>
<dbReference type="InterPro" id="IPR016024">
    <property type="entry name" value="ARM-type_fold"/>
</dbReference>
<feature type="region of interest" description="Disordered" evidence="1">
    <location>
        <begin position="915"/>
        <end position="937"/>
    </location>
</feature>
<protein>
    <submittedName>
        <fullName evidence="2">Uncharacterized protein</fullName>
    </submittedName>
</protein>
<reference evidence="2 3" key="1">
    <citation type="submission" date="2023-09" db="EMBL/GenBank/DDBJ databases">
        <title>Pangenome analysis of Batrachochytrium dendrobatidis and related Chytrids.</title>
        <authorList>
            <person name="Yacoub M.N."/>
            <person name="Stajich J.E."/>
            <person name="James T.Y."/>
        </authorList>
    </citation>
    <scope>NUCLEOTIDE SEQUENCE [LARGE SCALE GENOMIC DNA]</scope>
    <source>
        <strain evidence="2 3">JEL0888</strain>
    </source>
</reference>
<keyword evidence="3" id="KW-1185">Reference proteome</keyword>
<dbReference type="EMBL" id="JADGIZ020000011">
    <property type="protein sequence ID" value="KAL2917365.1"/>
    <property type="molecule type" value="Genomic_DNA"/>
</dbReference>
<evidence type="ECO:0000313" key="2">
    <source>
        <dbReference type="EMBL" id="KAL2917365.1"/>
    </source>
</evidence>
<dbReference type="Proteomes" id="UP001527925">
    <property type="component" value="Unassembled WGS sequence"/>
</dbReference>
<comment type="caution">
    <text evidence="2">The sequence shown here is derived from an EMBL/GenBank/DDBJ whole genome shotgun (WGS) entry which is preliminary data.</text>
</comment>